<dbReference type="InterPro" id="IPR029063">
    <property type="entry name" value="SAM-dependent_MTases_sf"/>
</dbReference>
<evidence type="ECO:0000313" key="5">
    <source>
        <dbReference type="Proteomes" id="UP000433101"/>
    </source>
</evidence>
<protein>
    <submittedName>
        <fullName evidence="4">Class I SAM-dependent methyltransferase</fullName>
    </submittedName>
</protein>
<feature type="region of interest" description="Disordered" evidence="3">
    <location>
        <begin position="1"/>
        <end position="25"/>
    </location>
</feature>
<dbReference type="InterPro" id="IPR038375">
    <property type="entry name" value="NDUFAF7_sf"/>
</dbReference>
<sequence length="385" mass="40830">MGFAPPARPRGGGGRRQPVSGRKPETRLAARLKRRIAADGPITVADFMNACLSDPEDGYYMMAEPFGAGGDFITAPEVSQLFGELIGAWLVHVWRLSGSPPHFHLVEPGPGRGTLMADALRVARLDSDFMKAAHLTLVETSPRLREKQAETLAKAPLKPQFASHLGEIADNAPLFLVANEFFDALPIHQHILTGDGWRERMVGLDDAGELCFGIGPASLASPDVPAAARNAAPGAVLETQPLSNAIATSIGERIATRGGAALVIDYGYLRSAPGDTLQAIYRHEFDPVLVRPGEADLTAHVNFEALGHAFRSAGAQVGGPMTQGDFLIGLGLLERAGQLGAGKPAHVQERIRADVERLAGPDAMGTLFKVLAVTKQGLSPPPFDT</sequence>
<keyword evidence="2 4" id="KW-0808">Transferase</keyword>
<dbReference type="InterPro" id="IPR003788">
    <property type="entry name" value="NDUFAF7"/>
</dbReference>
<reference evidence="4 5" key="1">
    <citation type="submission" date="2019-12" db="EMBL/GenBank/DDBJ databases">
        <authorList>
            <person name="Li M."/>
        </authorList>
    </citation>
    <scope>NUCLEOTIDE SEQUENCE [LARGE SCALE GENOMIC DNA]</scope>
    <source>
        <strain evidence="4 5">GBMRC 2046</strain>
    </source>
</reference>
<evidence type="ECO:0000256" key="3">
    <source>
        <dbReference type="SAM" id="MobiDB-lite"/>
    </source>
</evidence>
<gene>
    <name evidence="4" type="ORF">GR183_00430</name>
</gene>
<dbReference type="PANTHER" id="PTHR12049:SF7">
    <property type="entry name" value="PROTEIN ARGININE METHYLTRANSFERASE NDUFAF7, MITOCHONDRIAL"/>
    <property type="match status" value="1"/>
</dbReference>
<keyword evidence="1 4" id="KW-0489">Methyltransferase</keyword>
<evidence type="ECO:0000256" key="2">
    <source>
        <dbReference type="ARBA" id="ARBA00022679"/>
    </source>
</evidence>
<dbReference type="AlphaFoldDB" id="A0A7X3LQQ3"/>
<accession>A0A7X3LQQ3</accession>
<dbReference type="GO" id="GO:0035243">
    <property type="term" value="F:protein-arginine omega-N symmetric methyltransferase activity"/>
    <property type="evidence" value="ECO:0007669"/>
    <property type="project" value="TreeGrafter"/>
</dbReference>
<keyword evidence="5" id="KW-1185">Reference proteome</keyword>
<dbReference type="Gene3D" id="3.40.50.12710">
    <property type="match status" value="1"/>
</dbReference>
<organism evidence="4 5">
    <name type="scientific">Stappia sediminis</name>
    <dbReference type="NCBI Taxonomy" id="2692190"/>
    <lineage>
        <taxon>Bacteria</taxon>
        <taxon>Pseudomonadati</taxon>
        <taxon>Pseudomonadota</taxon>
        <taxon>Alphaproteobacteria</taxon>
        <taxon>Hyphomicrobiales</taxon>
        <taxon>Stappiaceae</taxon>
        <taxon>Stappia</taxon>
    </lineage>
</organism>
<proteinExistence type="predicted"/>
<evidence type="ECO:0000313" key="4">
    <source>
        <dbReference type="EMBL" id="MXN63355.1"/>
    </source>
</evidence>
<dbReference type="Pfam" id="PF02636">
    <property type="entry name" value="Methyltransf_28"/>
    <property type="match status" value="1"/>
</dbReference>
<dbReference type="PANTHER" id="PTHR12049">
    <property type="entry name" value="PROTEIN ARGININE METHYLTRANSFERASE NDUFAF7, MITOCHONDRIAL"/>
    <property type="match status" value="1"/>
</dbReference>
<dbReference type="SUPFAM" id="SSF53335">
    <property type="entry name" value="S-adenosyl-L-methionine-dependent methyltransferases"/>
    <property type="match status" value="1"/>
</dbReference>
<comment type="caution">
    <text evidence="4">The sequence shown here is derived from an EMBL/GenBank/DDBJ whole genome shotgun (WGS) entry which is preliminary data.</text>
</comment>
<dbReference type="EMBL" id="WUMV01000001">
    <property type="protein sequence ID" value="MXN63355.1"/>
    <property type="molecule type" value="Genomic_DNA"/>
</dbReference>
<dbReference type="GO" id="GO:0032259">
    <property type="term" value="P:methylation"/>
    <property type="evidence" value="ECO:0007669"/>
    <property type="project" value="UniProtKB-KW"/>
</dbReference>
<evidence type="ECO:0000256" key="1">
    <source>
        <dbReference type="ARBA" id="ARBA00022603"/>
    </source>
</evidence>
<name>A0A7X3LQQ3_9HYPH</name>
<dbReference type="Proteomes" id="UP000433101">
    <property type="component" value="Unassembled WGS sequence"/>
</dbReference>